<dbReference type="CDD" id="cd03467">
    <property type="entry name" value="Rieske"/>
    <property type="match status" value="1"/>
</dbReference>
<dbReference type="AlphaFoldDB" id="A0A6J7XYW1"/>
<proteinExistence type="predicted"/>
<keyword evidence="2" id="KW-0479">Metal-binding</keyword>
<dbReference type="GO" id="GO:0051537">
    <property type="term" value="F:2 iron, 2 sulfur cluster binding"/>
    <property type="evidence" value="ECO:0007669"/>
    <property type="project" value="UniProtKB-KW"/>
</dbReference>
<dbReference type="InterPro" id="IPR036922">
    <property type="entry name" value="Rieske_2Fe-2S_sf"/>
</dbReference>
<dbReference type="Pfam" id="PF00355">
    <property type="entry name" value="Rieske"/>
    <property type="match status" value="1"/>
</dbReference>
<keyword evidence="5" id="KW-0812">Transmembrane</keyword>
<evidence type="ECO:0000259" key="6">
    <source>
        <dbReference type="PROSITE" id="PS51296"/>
    </source>
</evidence>
<evidence type="ECO:0000256" key="4">
    <source>
        <dbReference type="ARBA" id="ARBA00023014"/>
    </source>
</evidence>
<dbReference type="SUPFAM" id="SSF50022">
    <property type="entry name" value="ISP domain"/>
    <property type="match status" value="1"/>
</dbReference>
<dbReference type="Pfam" id="PF04173">
    <property type="entry name" value="DoxD"/>
    <property type="match status" value="1"/>
</dbReference>
<dbReference type="GO" id="GO:0046872">
    <property type="term" value="F:metal ion binding"/>
    <property type="evidence" value="ECO:0007669"/>
    <property type="project" value="UniProtKB-KW"/>
</dbReference>
<dbReference type="PANTHER" id="PTHR39157:SF1">
    <property type="entry name" value="DOXX FAMILY PROTEIN"/>
    <property type="match status" value="1"/>
</dbReference>
<keyword evidence="5" id="KW-0472">Membrane</keyword>
<keyword evidence="4" id="KW-0411">Iron-sulfur</keyword>
<dbReference type="InterPro" id="IPR007301">
    <property type="entry name" value="DoxD"/>
</dbReference>
<evidence type="ECO:0000256" key="3">
    <source>
        <dbReference type="ARBA" id="ARBA00023004"/>
    </source>
</evidence>
<accession>A0A6J7XYW1</accession>
<evidence type="ECO:0000313" key="7">
    <source>
        <dbReference type="EMBL" id="CAB5241167.1"/>
    </source>
</evidence>
<protein>
    <submittedName>
        <fullName evidence="7">Unannotated protein</fullName>
    </submittedName>
</protein>
<dbReference type="PROSITE" id="PS51296">
    <property type="entry name" value="RIESKE"/>
    <property type="match status" value="1"/>
</dbReference>
<keyword evidence="5" id="KW-1133">Transmembrane helix</keyword>
<organism evidence="7">
    <name type="scientific">freshwater metagenome</name>
    <dbReference type="NCBI Taxonomy" id="449393"/>
    <lineage>
        <taxon>unclassified sequences</taxon>
        <taxon>metagenomes</taxon>
        <taxon>ecological metagenomes</taxon>
    </lineage>
</organism>
<name>A0A6J7XYW1_9ZZZZ</name>
<reference evidence="7" key="1">
    <citation type="submission" date="2020-05" db="EMBL/GenBank/DDBJ databases">
        <authorList>
            <person name="Chiriac C."/>
            <person name="Salcher M."/>
            <person name="Ghai R."/>
            <person name="Kavagutti S V."/>
        </authorList>
    </citation>
    <scope>NUCLEOTIDE SEQUENCE</scope>
</reference>
<dbReference type="PANTHER" id="PTHR39157">
    <property type="entry name" value="INTEGRAL MEMBRANE PROTEIN-RELATED"/>
    <property type="match status" value="1"/>
</dbReference>
<keyword evidence="3" id="KW-0408">Iron</keyword>
<feature type="transmembrane region" description="Helical" evidence="5">
    <location>
        <begin position="172"/>
        <end position="189"/>
    </location>
</feature>
<feature type="transmembrane region" description="Helical" evidence="5">
    <location>
        <begin position="131"/>
        <end position="152"/>
    </location>
</feature>
<gene>
    <name evidence="7" type="ORF">UFOPK3520_00987</name>
</gene>
<dbReference type="InterPro" id="IPR017941">
    <property type="entry name" value="Rieske_2Fe-2S"/>
</dbReference>
<sequence length="301" mass="32121">MPFNISLMASNLLATAANSWRNQSWGLRIMRVWLGCTWIYAGWDKATDGGFLSRGSSTFIGTQLSGYSTQSPLGAGVFNTLIEYSLQVGVIVMVGEFAIGLATLLWVAPTLAAFAGFLMSLSLWLASTFTASPYFLASNTAYAILWLSYLLLIKNKRKGFSMSLERRGVMRIAIIGGLSAAFAGAGKFFTPKAMQDSANAATATKIVKLASLKVGATKNFVLADGAPAILFRTKTGVFAYSTICTHQGCTVAYEPAKKILKCPCHLAEFDPFKSAKPVVGPAINPLGKVKVAISGAWVVLT</sequence>
<evidence type="ECO:0000256" key="1">
    <source>
        <dbReference type="ARBA" id="ARBA00022714"/>
    </source>
</evidence>
<keyword evidence="1" id="KW-0001">2Fe-2S</keyword>
<evidence type="ECO:0000256" key="5">
    <source>
        <dbReference type="SAM" id="Phobius"/>
    </source>
</evidence>
<evidence type="ECO:0000256" key="2">
    <source>
        <dbReference type="ARBA" id="ARBA00022723"/>
    </source>
</evidence>
<dbReference type="EMBL" id="CAFBSF010000086">
    <property type="protein sequence ID" value="CAB5241167.1"/>
    <property type="molecule type" value="Genomic_DNA"/>
</dbReference>
<feature type="domain" description="Rieske" evidence="6">
    <location>
        <begin position="204"/>
        <end position="300"/>
    </location>
</feature>
<dbReference type="Gene3D" id="2.102.10.10">
    <property type="entry name" value="Rieske [2Fe-2S] iron-sulphur domain"/>
    <property type="match status" value="1"/>
</dbReference>
<feature type="transmembrane region" description="Helical" evidence="5">
    <location>
        <begin position="103"/>
        <end position="125"/>
    </location>
</feature>